<evidence type="ECO:0000256" key="1">
    <source>
        <dbReference type="ARBA" id="ARBA00007090"/>
    </source>
</evidence>
<keyword evidence="7" id="KW-0378">Hydrolase</keyword>
<organism evidence="18 19">
    <name type="scientific">Enterococcus durans</name>
    <dbReference type="NCBI Taxonomy" id="53345"/>
    <lineage>
        <taxon>Bacteria</taxon>
        <taxon>Bacillati</taxon>
        <taxon>Bacillota</taxon>
        <taxon>Bacilli</taxon>
        <taxon>Lactobacillales</taxon>
        <taxon>Enterococcaceae</taxon>
        <taxon>Enterococcus</taxon>
    </lineage>
</organism>
<evidence type="ECO:0000256" key="5">
    <source>
        <dbReference type="ARBA" id="ARBA00022676"/>
    </source>
</evidence>
<evidence type="ECO:0000256" key="15">
    <source>
        <dbReference type="SAM" id="Phobius"/>
    </source>
</evidence>
<dbReference type="InterPro" id="IPR050396">
    <property type="entry name" value="Glycosyltr_51/Transpeptidase"/>
</dbReference>
<evidence type="ECO:0000256" key="13">
    <source>
        <dbReference type="ARBA" id="ARBA00049902"/>
    </source>
</evidence>
<dbReference type="SUPFAM" id="SSF56601">
    <property type="entry name" value="beta-lactamase/transpeptidase-like"/>
    <property type="match status" value="1"/>
</dbReference>
<keyword evidence="15" id="KW-0812">Transmembrane</keyword>
<feature type="compositionally biased region" description="Low complexity" evidence="14">
    <location>
        <begin position="685"/>
        <end position="765"/>
    </location>
</feature>
<keyword evidence="9" id="KW-0573">Peptidoglycan synthesis</keyword>
<dbReference type="EMBL" id="PDEB01000004">
    <property type="protein sequence ID" value="PEH44618.1"/>
    <property type="molecule type" value="Genomic_DNA"/>
</dbReference>
<feature type="compositionally biased region" description="Polar residues" evidence="14">
    <location>
        <begin position="766"/>
        <end position="778"/>
    </location>
</feature>
<evidence type="ECO:0000256" key="2">
    <source>
        <dbReference type="ARBA" id="ARBA00007739"/>
    </source>
</evidence>
<dbReference type="Gene3D" id="3.40.710.10">
    <property type="entry name" value="DD-peptidase/beta-lactamase superfamily"/>
    <property type="match status" value="1"/>
</dbReference>
<feature type="transmembrane region" description="Helical" evidence="15">
    <location>
        <begin position="35"/>
        <end position="61"/>
    </location>
</feature>
<comment type="similarity">
    <text evidence="2">In the N-terminal section; belongs to the glycosyltransferase 51 family.</text>
</comment>
<dbReference type="SUPFAM" id="SSF53955">
    <property type="entry name" value="Lysozyme-like"/>
    <property type="match status" value="1"/>
</dbReference>
<evidence type="ECO:0000256" key="6">
    <source>
        <dbReference type="ARBA" id="ARBA00022679"/>
    </source>
</evidence>
<dbReference type="InterPro" id="IPR036950">
    <property type="entry name" value="PBP_transglycosylase"/>
</dbReference>
<accession>A0AB36S6W7</accession>
<keyword evidence="15" id="KW-0472">Membrane</keyword>
<dbReference type="GO" id="GO:0030288">
    <property type="term" value="C:outer membrane-bounded periplasmic space"/>
    <property type="evidence" value="ECO:0007669"/>
    <property type="project" value="TreeGrafter"/>
</dbReference>
<dbReference type="GO" id="GO:0009002">
    <property type="term" value="F:serine-type D-Ala-D-Ala carboxypeptidase activity"/>
    <property type="evidence" value="ECO:0007669"/>
    <property type="project" value="UniProtKB-EC"/>
</dbReference>
<dbReference type="NCBIfam" id="TIGR02074">
    <property type="entry name" value="PBP_1a_fam"/>
    <property type="match status" value="1"/>
</dbReference>
<evidence type="ECO:0000256" key="7">
    <source>
        <dbReference type="ARBA" id="ARBA00022801"/>
    </source>
</evidence>
<dbReference type="GO" id="GO:0071555">
    <property type="term" value="P:cell wall organization"/>
    <property type="evidence" value="ECO:0007669"/>
    <property type="project" value="UniProtKB-KW"/>
</dbReference>
<keyword evidence="4" id="KW-0645">Protease</keyword>
<comment type="caution">
    <text evidence="18">The sequence shown here is derived from an EMBL/GenBank/DDBJ whole genome shotgun (WGS) entry which is preliminary data.</text>
</comment>
<evidence type="ECO:0000256" key="11">
    <source>
        <dbReference type="ARBA" id="ARBA00023316"/>
    </source>
</evidence>
<feature type="region of interest" description="Disordered" evidence="14">
    <location>
        <begin position="1"/>
        <end position="30"/>
    </location>
</feature>
<dbReference type="GO" id="GO:0009252">
    <property type="term" value="P:peptidoglycan biosynthetic process"/>
    <property type="evidence" value="ECO:0007669"/>
    <property type="project" value="UniProtKB-KW"/>
</dbReference>
<comment type="similarity">
    <text evidence="1">In the C-terminal section; belongs to the transpeptidase family.</text>
</comment>
<keyword evidence="15" id="KW-1133">Transmembrane helix</keyword>
<dbReference type="AlphaFoldDB" id="A0AB36S6W7"/>
<dbReference type="PANTHER" id="PTHR32282:SF29">
    <property type="entry name" value="PENICILLIN-BINDING PROTEIN 1A"/>
    <property type="match status" value="1"/>
</dbReference>
<evidence type="ECO:0000256" key="10">
    <source>
        <dbReference type="ARBA" id="ARBA00023268"/>
    </source>
</evidence>
<protein>
    <submittedName>
        <fullName evidence="18">Penicillin-binding protein</fullName>
    </submittedName>
</protein>
<comment type="catalytic activity">
    <reaction evidence="12">
        <text>Preferential cleavage: (Ac)2-L-Lys-D-Ala-|-D-Ala. Also transpeptidation of peptidyl-alanyl moieties that are N-acyl substituents of D-alanine.</text>
        <dbReference type="EC" id="3.4.16.4"/>
    </reaction>
</comment>
<dbReference type="InterPro" id="IPR023346">
    <property type="entry name" value="Lysozyme-like_dom_sf"/>
</dbReference>
<dbReference type="Gene3D" id="1.10.3810.10">
    <property type="entry name" value="Biosynthetic peptidoglycan transglycosylase-like"/>
    <property type="match status" value="1"/>
</dbReference>
<dbReference type="RefSeq" id="WP_005875838.1">
    <property type="nucleotide sequence ID" value="NZ_CABGIQ010000033.1"/>
</dbReference>
<feature type="compositionally biased region" description="Basic residues" evidence="14">
    <location>
        <begin position="19"/>
        <end position="30"/>
    </location>
</feature>
<sequence length="778" mass="84925">MANEQTRTSRRSSTPSSKKGPKKSGKKPRKNTKSLIARIFLIVLSLACVAFLAGVGLFWFYAKDAPALTDKALDATVSSKLYTQDGELFEDLGAEKREKISANELPKTLENAIVSVEDRRFYKHIGIDPVRIIGSAVSNFTSGGLQGGSTLTQQLIKLSYFSTNASDQTLKRKAQEAWMAVRLEQKKSKQEILTYYVNKVYMSNGLYGMETASEMYFGKKLGDLSLPQTALLAGMPQAPSAYDPYQYPEQAKKRRDTVLYTMLQNDKISQTDYDNAVNTPINEGLQELKKEADNSKIVDNYVKEVINEVQEKTDKNVYTDGLDIYTNLDLDAQKQLYNIVNTDEYVNYPDDKMQVASTLIDTKTGEVKAQIGGRHVADDVTLGMNLAVNTSRDFGSTMKPVTDYGPAFEYLKYSTGKMITDAPYNYEGTSTPVGNWDNSYLGTITLRQALYLSRNVPAVKLFNEVGSDKVSSFLKDLGIEYSTIHQSNAISSNTEKQDGTKYGASSLKMAAAYAAFANGGTYYKPQYVNKIVFQDGTEQTYEPEGKTAMSPETAYMVTDILKDTITQGTGSNALIPGLFQAGKTGTSNYTDEEYAKIGLSSGVYPDILFAGYTPNYAISVWTGYNEKLTPVTSESSHVASDVYRELMKYVSANVTNEDWEMPSGLVRYGGELYYRDQVNNTQRRTTPSSTVPSSTVTIPESSTSSTTESTTTQSSTESTTSSQSSESSSSSETSSSTAPSSSSSTPPASSSSAPQESSEPTTPSSNANESQASGSSAG</sequence>
<dbReference type="InterPro" id="IPR001264">
    <property type="entry name" value="Glyco_trans_51"/>
</dbReference>
<evidence type="ECO:0000256" key="3">
    <source>
        <dbReference type="ARBA" id="ARBA00022645"/>
    </source>
</evidence>
<dbReference type="GO" id="GO:0006508">
    <property type="term" value="P:proteolysis"/>
    <property type="evidence" value="ECO:0007669"/>
    <property type="project" value="UniProtKB-KW"/>
</dbReference>
<evidence type="ECO:0000256" key="12">
    <source>
        <dbReference type="ARBA" id="ARBA00034000"/>
    </source>
</evidence>
<reference evidence="18 19" key="1">
    <citation type="submission" date="2017-09" db="EMBL/GenBank/DDBJ databases">
        <title>FDA dAtabase for Regulatory Grade micrObial Sequences (FDA-ARGOS): Supporting development and validation of Infectious Disease Dx tests.</title>
        <authorList>
            <person name="Minogue T."/>
            <person name="Wolcott M."/>
            <person name="Wasieloski L."/>
            <person name="Aguilar W."/>
            <person name="Moore D."/>
            <person name="Tallon L.J."/>
            <person name="Sadzewicz L."/>
            <person name="Ott S."/>
            <person name="Zhao X."/>
            <person name="Nagaraj S."/>
            <person name="Vavikolanu K."/>
            <person name="Aluvathingal J."/>
            <person name="Nadendla S."/>
            <person name="Sichtig H."/>
        </authorList>
    </citation>
    <scope>NUCLEOTIDE SEQUENCE [LARGE SCALE GENOMIC DNA]</scope>
    <source>
        <strain evidence="18 19">FDAARGOS_396</strain>
    </source>
</reference>
<proteinExistence type="inferred from homology"/>
<keyword evidence="10" id="KW-0511">Multifunctional enzyme</keyword>
<evidence type="ECO:0000313" key="19">
    <source>
        <dbReference type="Proteomes" id="UP000220669"/>
    </source>
</evidence>
<dbReference type="Pfam" id="PF00905">
    <property type="entry name" value="Transpeptidase"/>
    <property type="match status" value="1"/>
</dbReference>
<evidence type="ECO:0000256" key="8">
    <source>
        <dbReference type="ARBA" id="ARBA00022960"/>
    </source>
</evidence>
<dbReference type="InterPro" id="IPR001460">
    <property type="entry name" value="PCN-bd_Tpept"/>
</dbReference>
<keyword evidence="11" id="KW-0961">Cell wall biogenesis/degradation</keyword>
<dbReference type="Pfam" id="PF00912">
    <property type="entry name" value="Transgly"/>
    <property type="match status" value="1"/>
</dbReference>
<evidence type="ECO:0000259" key="16">
    <source>
        <dbReference type="Pfam" id="PF00905"/>
    </source>
</evidence>
<dbReference type="FunFam" id="1.10.3810.10:FF:000001">
    <property type="entry name" value="Penicillin-binding protein 1A"/>
    <property type="match status" value="1"/>
</dbReference>
<feature type="domain" description="Penicillin-binding protein transpeptidase" evidence="16">
    <location>
        <begin position="358"/>
        <end position="648"/>
    </location>
</feature>
<name>A0AB36S6W7_9ENTE</name>
<evidence type="ECO:0000313" key="18">
    <source>
        <dbReference type="EMBL" id="PEH44618.1"/>
    </source>
</evidence>
<keyword evidence="8" id="KW-0133">Cell shape</keyword>
<comment type="catalytic activity">
    <reaction evidence="13">
        <text>[GlcNAc-(1-&gt;4)-Mur2Ac(oyl-L-Ala-gamma-D-Glu-L-Lys-D-Ala-D-Ala)](n)-di-trans,octa-cis-undecaprenyl diphosphate + beta-D-GlcNAc-(1-&gt;4)-Mur2Ac(oyl-L-Ala-gamma-D-Glu-L-Lys-D-Ala-D-Ala)-di-trans,octa-cis-undecaprenyl diphosphate = [GlcNAc-(1-&gt;4)-Mur2Ac(oyl-L-Ala-gamma-D-Glu-L-Lys-D-Ala-D-Ala)](n+1)-di-trans,octa-cis-undecaprenyl diphosphate + di-trans,octa-cis-undecaprenyl diphosphate + H(+)</text>
        <dbReference type="Rhea" id="RHEA:23708"/>
        <dbReference type="Rhea" id="RHEA-COMP:9602"/>
        <dbReference type="Rhea" id="RHEA-COMP:9603"/>
        <dbReference type="ChEBI" id="CHEBI:15378"/>
        <dbReference type="ChEBI" id="CHEBI:58405"/>
        <dbReference type="ChEBI" id="CHEBI:60033"/>
        <dbReference type="ChEBI" id="CHEBI:78435"/>
        <dbReference type="EC" id="2.4.99.28"/>
    </reaction>
</comment>
<evidence type="ECO:0000256" key="14">
    <source>
        <dbReference type="SAM" id="MobiDB-lite"/>
    </source>
</evidence>
<dbReference type="GO" id="GO:0008955">
    <property type="term" value="F:peptidoglycan glycosyltransferase activity"/>
    <property type="evidence" value="ECO:0007669"/>
    <property type="project" value="UniProtKB-EC"/>
</dbReference>
<dbReference type="PANTHER" id="PTHR32282">
    <property type="entry name" value="BINDING PROTEIN TRANSPEPTIDASE, PUTATIVE-RELATED"/>
    <property type="match status" value="1"/>
</dbReference>
<dbReference type="KEGG" id="edu:LIU_07620"/>
<dbReference type="GO" id="GO:0008658">
    <property type="term" value="F:penicillin binding"/>
    <property type="evidence" value="ECO:0007669"/>
    <property type="project" value="InterPro"/>
</dbReference>
<keyword evidence="5" id="KW-0328">Glycosyltransferase</keyword>
<evidence type="ECO:0000256" key="9">
    <source>
        <dbReference type="ARBA" id="ARBA00022984"/>
    </source>
</evidence>
<evidence type="ECO:0000259" key="17">
    <source>
        <dbReference type="Pfam" id="PF00912"/>
    </source>
</evidence>
<keyword evidence="6" id="KW-0808">Transferase</keyword>
<feature type="domain" description="Glycosyl transferase family 51" evidence="17">
    <location>
        <begin position="86"/>
        <end position="262"/>
    </location>
</feature>
<dbReference type="InterPro" id="IPR012338">
    <property type="entry name" value="Beta-lactam/transpept-like"/>
</dbReference>
<dbReference type="Proteomes" id="UP000220669">
    <property type="component" value="Unassembled WGS sequence"/>
</dbReference>
<evidence type="ECO:0000256" key="4">
    <source>
        <dbReference type="ARBA" id="ARBA00022670"/>
    </source>
</evidence>
<feature type="region of interest" description="Disordered" evidence="14">
    <location>
        <begin position="679"/>
        <end position="778"/>
    </location>
</feature>
<keyword evidence="3" id="KW-0121">Carboxypeptidase</keyword>
<gene>
    <name evidence="18" type="ORF">CRM96_06185</name>
</gene>
<dbReference type="GO" id="GO:0008360">
    <property type="term" value="P:regulation of cell shape"/>
    <property type="evidence" value="ECO:0007669"/>
    <property type="project" value="UniProtKB-KW"/>
</dbReference>